<dbReference type="EC" id="6.3.4.21" evidence="2"/>
<protein>
    <recommendedName>
        <fullName evidence="2">nicotinate phosphoribosyltransferase</fullName>
        <ecNumber evidence="2">6.3.4.21</ecNumber>
    </recommendedName>
</protein>
<dbReference type="GO" id="GO:0034355">
    <property type="term" value="P:NAD+ biosynthetic process via the salvage pathway"/>
    <property type="evidence" value="ECO:0007669"/>
    <property type="project" value="TreeGrafter"/>
</dbReference>
<name>A0A8X8X3K5_SALSN</name>
<dbReference type="InterPro" id="IPR036068">
    <property type="entry name" value="Nicotinate_pribotase-like_C"/>
</dbReference>
<evidence type="ECO:0000256" key="3">
    <source>
        <dbReference type="ARBA" id="ARBA00022553"/>
    </source>
</evidence>
<comment type="caution">
    <text evidence="7">The sequence shown here is derived from an EMBL/GenBank/DDBJ whole genome shotgun (WGS) entry which is preliminary data.</text>
</comment>
<keyword evidence="4" id="KW-0436">Ligase</keyword>
<organism evidence="7">
    <name type="scientific">Salvia splendens</name>
    <name type="common">Scarlet sage</name>
    <dbReference type="NCBI Taxonomy" id="180675"/>
    <lineage>
        <taxon>Eukaryota</taxon>
        <taxon>Viridiplantae</taxon>
        <taxon>Streptophyta</taxon>
        <taxon>Embryophyta</taxon>
        <taxon>Tracheophyta</taxon>
        <taxon>Spermatophyta</taxon>
        <taxon>Magnoliopsida</taxon>
        <taxon>eudicotyledons</taxon>
        <taxon>Gunneridae</taxon>
        <taxon>Pentapetalae</taxon>
        <taxon>asterids</taxon>
        <taxon>lamiids</taxon>
        <taxon>Lamiales</taxon>
        <taxon>Lamiaceae</taxon>
        <taxon>Nepetoideae</taxon>
        <taxon>Mentheae</taxon>
        <taxon>Salviinae</taxon>
        <taxon>Salvia</taxon>
        <taxon>Salvia subgen. Calosphace</taxon>
        <taxon>core Calosphace</taxon>
    </lineage>
</organism>
<proteinExistence type="predicted"/>
<keyword evidence="5" id="KW-0662">Pyridine nucleotide biosynthesis</keyword>
<dbReference type="InterPro" id="IPR007229">
    <property type="entry name" value="Nic_PRibTrfase-Fam"/>
</dbReference>
<dbReference type="GO" id="GO:0005829">
    <property type="term" value="C:cytosol"/>
    <property type="evidence" value="ECO:0007669"/>
    <property type="project" value="TreeGrafter"/>
</dbReference>
<dbReference type="Gene3D" id="3.20.20.70">
    <property type="entry name" value="Aldolase class I"/>
    <property type="match status" value="1"/>
</dbReference>
<evidence type="ECO:0000313" key="8">
    <source>
        <dbReference type="Proteomes" id="UP000298416"/>
    </source>
</evidence>
<evidence type="ECO:0000256" key="5">
    <source>
        <dbReference type="ARBA" id="ARBA00022642"/>
    </source>
</evidence>
<evidence type="ECO:0000256" key="1">
    <source>
        <dbReference type="ARBA" id="ARBA00004952"/>
    </source>
</evidence>
<comment type="pathway">
    <text evidence="1">Cofactor biosynthesis; NAD(+) biosynthesis; nicotinate D-ribonucleotide from nicotinate: step 1/1.</text>
</comment>
<evidence type="ECO:0000256" key="4">
    <source>
        <dbReference type="ARBA" id="ARBA00022598"/>
    </source>
</evidence>
<dbReference type="Proteomes" id="UP000298416">
    <property type="component" value="Unassembled WGS sequence"/>
</dbReference>
<reference evidence="7" key="2">
    <citation type="submission" date="2020-08" db="EMBL/GenBank/DDBJ databases">
        <title>Plant Genome Project.</title>
        <authorList>
            <person name="Zhang R.-G."/>
        </authorList>
    </citation>
    <scope>NUCLEOTIDE SEQUENCE</scope>
    <source>
        <strain evidence="7">Huo1</strain>
        <tissue evidence="7">Leaf</tissue>
    </source>
</reference>
<keyword evidence="3" id="KW-0597">Phosphoprotein</keyword>
<dbReference type="PANTHER" id="PTHR11098:SF1">
    <property type="entry name" value="NICOTINATE PHOSPHORIBOSYLTRANSFERASE"/>
    <property type="match status" value="1"/>
</dbReference>
<evidence type="ECO:0000256" key="6">
    <source>
        <dbReference type="ARBA" id="ARBA00048668"/>
    </source>
</evidence>
<keyword evidence="8" id="KW-1185">Reference proteome</keyword>
<dbReference type="EMBL" id="PNBA02000012">
    <property type="protein sequence ID" value="KAG6405559.1"/>
    <property type="molecule type" value="Genomic_DNA"/>
</dbReference>
<dbReference type="SUPFAM" id="SSF51690">
    <property type="entry name" value="Nicotinate/Quinolinate PRTase C-terminal domain-like"/>
    <property type="match status" value="1"/>
</dbReference>
<dbReference type="PANTHER" id="PTHR11098">
    <property type="entry name" value="NICOTINATE PHOSPHORIBOSYLTRANSFERASE"/>
    <property type="match status" value="1"/>
</dbReference>
<gene>
    <name evidence="7" type="ORF">SASPL_133149</name>
</gene>
<accession>A0A8X8X3K5</accession>
<dbReference type="GO" id="GO:0004516">
    <property type="term" value="F:nicotinate phosphoribosyltransferase activity"/>
    <property type="evidence" value="ECO:0007669"/>
    <property type="project" value="UniProtKB-EC"/>
</dbReference>
<evidence type="ECO:0000256" key="2">
    <source>
        <dbReference type="ARBA" id="ARBA00013236"/>
    </source>
</evidence>
<reference evidence="7" key="1">
    <citation type="submission" date="2018-01" db="EMBL/GenBank/DDBJ databases">
        <authorList>
            <person name="Mao J.F."/>
        </authorList>
    </citation>
    <scope>NUCLEOTIDE SEQUENCE</scope>
    <source>
        <strain evidence="7">Huo1</strain>
        <tissue evidence="7">Leaf</tissue>
    </source>
</reference>
<sequence length="335" mass="38266">MAADVAMLVAAVMVGDVVISQTKWLHDDLRRQVRHLQHDIENGDLRQQVRYLQRRLARLEMRREKSNPMRSIAPEHRSMDDPLFNDVFTSYDADEPPKNSNSNIFSMSVYDTHVYDEDIFYELPELPENSKNNILSIPVYVKHVLMPVYDKPVYDKDILLMLVYNKPVYNDDIFYELSGLMSKSPSPSMKFDGCVKYEGFVVIDDEEYDKAKGGNRLLKADEISEKSLYTSDGFHVCEGFVGSTQVWLRKLKRSNLLGGIFGETNQSELAVFASFDLSLPDHFLALVNTYDVMRSNIPNVCAIALALHDLGYKAVGIRLDSSDLAYLSCEARIFF</sequence>
<dbReference type="InterPro" id="IPR013785">
    <property type="entry name" value="Aldolase_TIM"/>
</dbReference>
<dbReference type="AlphaFoldDB" id="A0A8X8X3K5"/>
<evidence type="ECO:0000313" key="7">
    <source>
        <dbReference type="EMBL" id="KAG6405559.1"/>
    </source>
</evidence>
<comment type="catalytic activity">
    <reaction evidence="6">
        <text>5-phospho-alpha-D-ribose 1-diphosphate + nicotinate + ATP + H2O = nicotinate beta-D-ribonucleotide + ADP + phosphate + diphosphate</text>
        <dbReference type="Rhea" id="RHEA:36163"/>
        <dbReference type="ChEBI" id="CHEBI:15377"/>
        <dbReference type="ChEBI" id="CHEBI:30616"/>
        <dbReference type="ChEBI" id="CHEBI:32544"/>
        <dbReference type="ChEBI" id="CHEBI:33019"/>
        <dbReference type="ChEBI" id="CHEBI:43474"/>
        <dbReference type="ChEBI" id="CHEBI:57502"/>
        <dbReference type="ChEBI" id="CHEBI:58017"/>
        <dbReference type="ChEBI" id="CHEBI:456216"/>
        <dbReference type="EC" id="6.3.4.21"/>
    </reaction>
</comment>